<dbReference type="Proteomes" id="UP000887127">
    <property type="component" value="Unassembled WGS sequence"/>
</dbReference>
<evidence type="ECO:0000313" key="8">
    <source>
        <dbReference type="Proteomes" id="UP001625374"/>
    </source>
</evidence>
<evidence type="ECO:0000256" key="1">
    <source>
        <dbReference type="ARBA" id="ARBA00023015"/>
    </source>
</evidence>
<keyword evidence="8" id="KW-1185">Reference proteome</keyword>
<evidence type="ECO:0000313" key="7">
    <source>
        <dbReference type="Proteomes" id="UP000887127"/>
    </source>
</evidence>
<dbReference type="InterPro" id="IPR036388">
    <property type="entry name" value="WH-like_DNA-bd_sf"/>
</dbReference>
<gene>
    <name evidence="5" type="primary">marR_5</name>
    <name evidence="6" type="ORF">ACEN37_03285</name>
    <name evidence="5" type="ORF">M132T_18860</name>
</gene>
<dbReference type="InterPro" id="IPR036390">
    <property type="entry name" value="WH_DNA-bd_sf"/>
</dbReference>
<dbReference type="GO" id="GO:0003700">
    <property type="term" value="F:DNA-binding transcription factor activity"/>
    <property type="evidence" value="ECO:0007669"/>
    <property type="project" value="InterPro"/>
</dbReference>
<dbReference type="GeneID" id="96911700"/>
<comment type="caution">
    <text evidence="5">The sequence shown here is derived from an EMBL/GenBank/DDBJ whole genome shotgun (WGS) entry which is preliminary data.</text>
</comment>
<evidence type="ECO:0000256" key="2">
    <source>
        <dbReference type="ARBA" id="ARBA00023125"/>
    </source>
</evidence>
<organism evidence="5 7">
    <name type="scientific">Marinilactibacillus psychrotolerans</name>
    <dbReference type="NCBI Taxonomy" id="191770"/>
    <lineage>
        <taxon>Bacteria</taxon>
        <taxon>Bacillati</taxon>
        <taxon>Bacillota</taxon>
        <taxon>Bacilli</taxon>
        <taxon>Lactobacillales</taxon>
        <taxon>Carnobacteriaceae</taxon>
        <taxon>Marinilactibacillus</taxon>
    </lineage>
</organism>
<keyword evidence="2" id="KW-0238">DNA-binding</keyword>
<protein>
    <submittedName>
        <fullName evidence="5">MarR family transcriptional regulator</fullName>
    </submittedName>
    <submittedName>
        <fullName evidence="6">MarR family winged helix-turn-helix transcriptional regulator</fullName>
    </submittedName>
</protein>
<dbReference type="Pfam" id="PF12802">
    <property type="entry name" value="MarR_2"/>
    <property type="match status" value="1"/>
</dbReference>
<dbReference type="EMBL" id="JBGQQK010000006">
    <property type="protein sequence ID" value="MFL2102270.1"/>
    <property type="molecule type" value="Genomic_DNA"/>
</dbReference>
<accession>A0AAV3WUQ6</accession>
<feature type="domain" description="HTH marR-type" evidence="4">
    <location>
        <begin position="1"/>
        <end position="142"/>
    </location>
</feature>
<dbReference type="EMBL" id="BKBI01000013">
    <property type="protein sequence ID" value="GEQ36378.1"/>
    <property type="molecule type" value="Genomic_DNA"/>
</dbReference>
<evidence type="ECO:0000256" key="3">
    <source>
        <dbReference type="ARBA" id="ARBA00023163"/>
    </source>
</evidence>
<dbReference type="SMART" id="SM00347">
    <property type="entry name" value="HTH_MARR"/>
    <property type="match status" value="1"/>
</dbReference>
<dbReference type="GO" id="GO:0003677">
    <property type="term" value="F:DNA binding"/>
    <property type="evidence" value="ECO:0007669"/>
    <property type="project" value="UniProtKB-KW"/>
</dbReference>
<evidence type="ECO:0000313" key="6">
    <source>
        <dbReference type="EMBL" id="MFL2102270.1"/>
    </source>
</evidence>
<proteinExistence type="predicted"/>
<dbReference type="Gene3D" id="1.10.10.10">
    <property type="entry name" value="Winged helix-like DNA-binding domain superfamily/Winged helix DNA-binding domain"/>
    <property type="match status" value="1"/>
</dbReference>
<keyword evidence="3" id="KW-0804">Transcription</keyword>
<dbReference type="PROSITE" id="PS50995">
    <property type="entry name" value="HTH_MARR_2"/>
    <property type="match status" value="1"/>
</dbReference>
<dbReference type="RefSeq" id="WP_091762426.1">
    <property type="nucleotide sequence ID" value="NZ_BJVX01000012.1"/>
</dbReference>
<dbReference type="AlphaFoldDB" id="A0AAV3WUQ6"/>
<dbReference type="InterPro" id="IPR000835">
    <property type="entry name" value="HTH_MarR-typ"/>
</dbReference>
<keyword evidence="1" id="KW-0805">Transcription regulation</keyword>
<dbReference type="SUPFAM" id="SSF46785">
    <property type="entry name" value="Winged helix' DNA-binding domain"/>
    <property type="match status" value="1"/>
</dbReference>
<evidence type="ECO:0000259" key="4">
    <source>
        <dbReference type="PROSITE" id="PS50995"/>
    </source>
</evidence>
<dbReference type="Proteomes" id="UP001625374">
    <property type="component" value="Unassembled WGS sequence"/>
</dbReference>
<evidence type="ECO:0000313" key="5">
    <source>
        <dbReference type="EMBL" id="GEQ36378.1"/>
    </source>
</evidence>
<dbReference type="PANTHER" id="PTHR42756">
    <property type="entry name" value="TRANSCRIPTIONAL REGULATOR, MARR"/>
    <property type="match status" value="1"/>
</dbReference>
<dbReference type="PANTHER" id="PTHR42756:SF1">
    <property type="entry name" value="TRANSCRIPTIONAL REPRESSOR OF EMRAB OPERON"/>
    <property type="match status" value="1"/>
</dbReference>
<reference evidence="5" key="1">
    <citation type="submission" date="2019-08" db="EMBL/GenBank/DDBJ databases">
        <title>Marinilactibacillus psychrotolerans M13-2T whole genome sequencing project.</title>
        <authorList>
            <person name="Ishikawa M."/>
            <person name="Suzuki T."/>
            <person name="Matsutani M."/>
        </authorList>
    </citation>
    <scope>NUCLEOTIDE SEQUENCE</scope>
    <source>
        <strain evidence="5">M13-2T</strain>
    </source>
</reference>
<sequence>MDPRGTIGFEIRELSILLTRYIEKEKTLNNFEDIQGLQVWTLGYLYKNRHKVIFQKDIEREFSIRKSTTSSLVKRMIKNGFIEVKKGTQKDKRLKQLVLTDKAVSQIQAFKPHVHRLEEKITDNISPQELEQFKETLKKIKNNLSC</sequence>
<name>A0AAV3WUQ6_9LACT</name>
<reference evidence="6 8" key="2">
    <citation type="submission" date="2024-08" db="EMBL/GenBank/DDBJ databases">
        <authorList>
            <person name="Arias E."/>
        </authorList>
    </citation>
    <scope>NUCLEOTIDE SEQUENCE [LARGE SCALE GENOMIC DNA]</scope>
    <source>
        <strain evidence="6 8">FAM 24106</strain>
    </source>
</reference>